<keyword evidence="2" id="KW-1185">Reference proteome</keyword>
<organism evidence="1 2">
    <name type="scientific">Arctium lappa</name>
    <name type="common">Greater burdock</name>
    <name type="synonym">Lappa major</name>
    <dbReference type="NCBI Taxonomy" id="4217"/>
    <lineage>
        <taxon>Eukaryota</taxon>
        <taxon>Viridiplantae</taxon>
        <taxon>Streptophyta</taxon>
        <taxon>Embryophyta</taxon>
        <taxon>Tracheophyta</taxon>
        <taxon>Spermatophyta</taxon>
        <taxon>Magnoliopsida</taxon>
        <taxon>eudicotyledons</taxon>
        <taxon>Gunneridae</taxon>
        <taxon>Pentapetalae</taxon>
        <taxon>asterids</taxon>
        <taxon>campanulids</taxon>
        <taxon>Asterales</taxon>
        <taxon>Asteraceae</taxon>
        <taxon>Carduoideae</taxon>
        <taxon>Cardueae</taxon>
        <taxon>Arctiinae</taxon>
        <taxon>Arctium</taxon>
    </lineage>
</organism>
<name>A0ACB9EGM6_ARCLA</name>
<reference evidence="1 2" key="2">
    <citation type="journal article" date="2022" name="Mol. Ecol. Resour.">
        <title>The genomes of chicory, endive, great burdock and yacon provide insights into Asteraceae paleo-polyploidization history and plant inulin production.</title>
        <authorList>
            <person name="Fan W."/>
            <person name="Wang S."/>
            <person name="Wang H."/>
            <person name="Wang A."/>
            <person name="Jiang F."/>
            <person name="Liu H."/>
            <person name="Zhao H."/>
            <person name="Xu D."/>
            <person name="Zhang Y."/>
        </authorList>
    </citation>
    <scope>NUCLEOTIDE SEQUENCE [LARGE SCALE GENOMIC DNA]</scope>
    <source>
        <strain evidence="2">cv. Niubang</strain>
    </source>
</reference>
<evidence type="ECO:0000313" key="2">
    <source>
        <dbReference type="Proteomes" id="UP001055879"/>
    </source>
</evidence>
<reference evidence="2" key="1">
    <citation type="journal article" date="2022" name="Mol. Ecol. Resour.">
        <title>The genomes of chicory, endive, great burdock and yacon provide insights into Asteraceae palaeo-polyploidization history and plant inulin production.</title>
        <authorList>
            <person name="Fan W."/>
            <person name="Wang S."/>
            <person name="Wang H."/>
            <person name="Wang A."/>
            <person name="Jiang F."/>
            <person name="Liu H."/>
            <person name="Zhao H."/>
            <person name="Xu D."/>
            <person name="Zhang Y."/>
        </authorList>
    </citation>
    <scope>NUCLEOTIDE SEQUENCE [LARGE SCALE GENOMIC DNA]</scope>
    <source>
        <strain evidence="2">cv. Niubang</strain>
    </source>
</reference>
<evidence type="ECO:0000313" key="1">
    <source>
        <dbReference type="EMBL" id="KAI3758139.1"/>
    </source>
</evidence>
<gene>
    <name evidence="1" type="ORF">L6452_05691</name>
</gene>
<dbReference type="EMBL" id="CM042048">
    <property type="protein sequence ID" value="KAI3758139.1"/>
    <property type="molecule type" value="Genomic_DNA"/>
</dbReference>
<protein>
    <submittedName>
        <fullName evidence="1">Uncharacterized protein</fullName>
    </submittedName>
</protein>
<sequence length="268" mass="30286">MLTIRTTIERKGECRRRFEVAYMNELRVACQNGELSGGFRDSCEYMEPRCVQQYAMSLNAFQPLSSVAGVAKRAGLVFYGRQSPGGHNVVWGLCEALKVHNPKSTLLRFLGGYDLILTSIFVKRNHRARVVEILVKDLKVNNCLLSYFPSFGVLLTICLILKQHWIKDEKYSTRVKDEHVFLFCIGQQSHWTSHQTLHWCNLSGLYGMTKEGQVVKLSNGERLDLLVIGAIEGAVQEGTGSKGLSKRFEILSIVDLVGLYKSEPIERL</sequence>
<proteinExistence type="predicted"/>
<dbReference type="Proteomes" id="UP001055879">
    <property type="component" value="Linkage Group LG02"/>
</dbReference>
<accession>A0ACB9EGM6</accession>
<comment type="caution">
    <text evidence="1">The sequence shown here is derived from an EMBL/GenBank/DDBJ whole genome shotgun (WGS) entry which is preliminary data.</text>
</comment>